<organism evidence="2 3">
    <name type="scientific">Haliscomenobacter hydrossis (strain ATCC 27775 / DSM 1100 / LMG 10767 / O)</name>
    <dbReference type="NCBI Taxonomy" id="760192"/>
    <lineage>
        <taxon>Bacteria</taxon>
        <taxon>Pseudomonadati</taxon>
        <taxon>Bacteroidota</taxon>
        <taxon>Saprospiria</taxon>
        <taxon>Saprospirales</taxon>
        <taxon>Haliscomenobacteraceae</taxon>
        <taxon>Haliscomenobacter</taxon>
    </lineage>
</organism>
<gene>
    <name evidence="2" type="ordered locus">Halhy_4021</name>
</gene>
<dbReference type="HOGENOM" id="CLU_1592267_0_0_10"/>
<dbReference type="RefSeq" id="WP_013766407.1">
    <property type="nucleotide sequence ID" value="NC_015510.1"/>
</dbReference>
<dbReference type="AlphaFoldDB" id="F4L5N4"/>
<sequence length="167" mass="19443">MNANLFVIHESSSRSEDVIQKLESVLTFKLPKDYVEFIIEFDKFNFLTLLIDPIPKVQSLDLYFSERMVIEEIFNLDTIEKIYFEEKFLDLQLIKKTGVLPIGTFLGSRDMIGLGFAEGNYDQIIFLDADQYPMSNEELEEFPNFGLNLEISFNEFISRAKEPDSLE</sequence>
<dbReference type="Gene3D" id="3.40.1580.10">
    <property type="entry name" value="SMI1/KNR4-like"/>
    <property type="match status" value="1"/>
</dbReference>
<dbReference type="Pfam" id="PF09346">
    <property type="entry name" value="SMI1_KNR4"/>
    <property type="match status" value="1"/>
</dbReference>
<dbReference type="InterPro" id="IPR018958">
    <property type="entry name" value="Knr4/Smi1-like_dom"/>
</dbReference>
<evidence type="ECO:0000313" key="2">
    <source>
        <dbReference type="EMBL" id="AEE51869.1"/>
    </source>
</evidence>
<evidence type="ECO:0000313" key="3">
    <source>
        <dbReference type="Proteomes" id="UP000008461"/>
    </source>
</evidence>
<evidence type="ECO:0000259" key="1">
    <source>
        <dbReference type="SMART" id="SM00860"/>
    </source>
</evidence>
<protein>
    <recommendedName>
        <fullName evidence="1">Knr4/Smi1-like domain-containing protein</fullName>
    </recommendedName>
</protein>
<feature type="domain" description="Knr4/Smi1-like" evidence="1">
    <location>
        <begin position="13"/>
        <end position="159"/>
    </location>
</feature>
<dbReference type="EMBL" id="CP002691">
    <property type="protein sequence ID" value="AEE51869.1"/>
    <property type="molecule type" value="Genomic_DNA"/>
</dbReference>
<accession>F4L5N4</accession>
<reference evidence="2 3" key="1">
    <citation type="journal article" date="2011" name="Stand. Genomic Sci.">
        <title>Complete genome sequence of Haliscomenobacter hydrossis type strain (O).</title>
        <authorList>
            <consortium name="US DOE Joint Genome Institute (JGI-PGF)"/>
            <person name="Daligault H."/>
            <person name="Lapidus A."/>
            <person name="Zeytun A."/>
            <person name="Nolan M."/>
            <person name="Lucas S."/>
            <person name="Del Rio T.G."/>
            <person name="Tice H."/>
            <person name="Cheng J.F."/>
            <person name="Tapia R."/>
            <person name="Han C."/>
            <person name="Goodwin L."/>
            <person name="Pitluck S."/>
            <person name="Liolios K."/>
            <person name="Pagani I."/>
            <person name="Ivanova N."/>
            <person name="Huntemann M."/>
            <person name="Mavromatis K."/>
            <person name="Mikhailova N."/>
            <person name="Pati A."/>
            <person name="Chen A."/>
            <person name="Palaniappan K."/>
            <person name="Land M."/>
            <person name="Hauser L."/>
            <person name="Brambilla E.M."/>
            <person name="Rohde M."/>
            <person name="Verbarg S."/>
            <person name="Goker M."/>
            <person name="Bristow J."/>
            <person name="Eisen J.A."/>
            <person name="Markowitz V."/>
            <person name="Hugenholtz P."/>
            <person name="Kyrpides N.C."/>
            <person name="Klenk H.P."/>
            <person name="Woyke T."/>
        </authorList>
    </citation>
    <scope>NUCLEOTIDE SEQUENCE [LARGE SCALE GENOMIC DNA]</scope>
    <source>
        <strain evidence="3">ATCC 27775 / DSM 1100 / LMG 10767 / O</strain>
    </source>
</reference>
<name>F4L5N4_HALH1</name>
<dbReference type="InterPro" id="IPR037883">
    <property type="entry name" value="Knr4/Smi1-like_sf"/>
</dbReference>
<keyword evidence="3" id="KW-1185">Reference proteome</keyword>
<reference key="2">
    <citation type="submission" date="2011-04" db="EMBL/GenBank/DDBJ databases">
        <title>Complete sequence of chromosome of Haliscomenobacter hydrossis DSM 1100.</title>
        <authorList>
            <consortium name="US DOE Joint Genome Institute (JGI-PGF)"/>
            <person name="Lucas S."/>
            <person name="Han J."/>
            <person name="Lapidus A."/>
            <person name="Bruce D."/>
            <person name="Goodwin L."/>
            <person name="Pitluck S."/>
            <person name="Peters L."/>
            <person name="Kyrpides N."/>
            <person name="Mavromatis K."/>
            <person name="Ivanova N."/>
            <person name="Ovchinnikova G."/>
            <person name="Pagani I."/>
            <person name="Daligault H."/>
            <person name="Detter J.C."/>
            <person name="Han C."/>
            <person name="Land M."/>
            <person name="Hauser L."/>
            <person name="Markowitz V."/>
            <person name="Cheng J.-F."/>
            <person name="Hugenholtz P."/>
            <person name="Woyke T."/>
            <person name="Wu D."/>
            <person name="Verbarg S."/>
            <person name="Frueling A."/>
            <person name="Brambilla E."/>
            <person name="Klenk H.-P."/>
            <person name="Eisen J.A."/>
        </authorList>
    </citation>
    <scope>NUCLEOTIDE SEQUENCE</scope>
    <source>
        <strain>DSM 1100</strain>
    </source>
</reference>
<dbReference type="SMART" id="SM00860">
    <property type="entry name" value="SMI1_KNR4"/>
    <property type="match status" value="1"/>
</dbReference>
<dbReference type="Proteomes" id="UP000008461">
    <property type="component" value="Chromosome"/>
</dbReference>
<proteinExistence type="predicted"/>
<dbReference type="SUPFAM" id="SSF160631">
    <property type="entry name" value="SMI1/KNR4-like"/>
    <property type="match status" value="1"/>
</dbReference>
<dbReference type="STRING" id="760192.Halhy_4021"/>
<dbReference type="KEGG" id="hhy:Halhy_4021"/>